<dbReference type="EMBL" id="JAMFLX010000047">
    <property type="protein sequence ID" value="MCL6272125.1"/>
    <property type="molecule type" value="Genomic_DNA"/>
</dbReference>
<feature type="domain" description="Type VI secretion system component TssM1 helical" evidence="5">
    <location>
        <begin position="928"/>
        <end position="1030"/>
    </location>
</feature>
<evidence type="ECO:0000313" key="6">
    <source>
        <dbReference type="EMBL" id="MCL6272125.1"/>
    </source>
</evidence>
<feature type="domain" description="Type VI secretion system IcmF C-terminal" evidence="2">
    <location>
        <begin position="1041"/>
        <end position="1139"/>
    </location>
</feature>
<name>A0ABT0PL61_9GAMM</name>
<keyword evidence="1" id="KW-1133">Transmembrane helix</keyword>
<dbReference type="InterPro" id="IPR053156">
    <property type="entry name" value="T6SS_TssM-like"/>
</dbReference>
<feature type="domain" description="IcmF-related" evidence="3">
    <location>
        <begin position="481"/>
        <end position="777"/>
    </location>
</feature>
<evidence type="ECO:0000256" key="1">
    <source>
        <dbReference type="SAM" id="Phobius"/>
    </source>
</evidence>
<feature type="transmembrane region" description="Helical" evidence="1">
    <location>
        <begin position="46"/>
        <end position="64"/>
    </location>
</feature>
<proteinExistence type="predicted"/>
<evidence type="ECO:0000259" key="4">
    <source>
        <dbReference type="Pfam" id="PF14331"/>
    </source>
</evidence>
<evidence type="ECO:0000313" key="7">
    <source>
        <dbReference type="Proteomes" id="UP001203338"/>
    </source>
</evidence>
<dbReference type="Pfam" id="PF21070">
    <property type="entry name" value="IcmF_helical"/>
    <property type="match status" value="1"/>
</dbReference>
<dbReference type="InterPro" id="IPR025743">
    <property type="entry name" value="TssM1_N"/>
</dbReference>
<dbReference type="Pfam" id="PF14331">
    <property type="entry name" value="IcmF-related_N"/>
    <property type="match status" value="1"/>
</dbReference>
<dbReference type="InterPro" id="IPR009612">
    <property type="entry name" value="IcmF-rel"/>
</dbReference>
<dbReference type="RefSeq" id="WP_249701809.1">
    <property type="nucleotide sequence ID" value="NZ_JAMFLX010000047.1"/>
</dbReference>
<dbReference type="PANTHER" id="PTHR36153:SF1">
    <property type="entry name" value="TYPE VI SECRETION SYSTEM COMPONENT TSSM1"/>
    <property type="match status" value="1"/>
</dbReference>
<reference evidence="6 7" key="1">
    <citation type="submission" date="2022-05" db="EMBL/GenBank/DDBJ databases">
        <authorList>
            <person name="Park J.-S."/>
        </authorList>
    </citation>
    <scope>NUCLEOTIDE SEQUENCE [LARGE SCALE GENOMIC DNA]</scope>
    <source>
        <strain evidence="6 7">2012CJ34-2</strain>
    </source>
</reference>
<accession>A0ABT0PL61</accession>
<keyword evidence="7" id="KW-1185">Reference proteome</keyword>
<dbReference type="NCBIfam" id="TIGR03348">
    <property type="entry name" value="VI_IcmF"/>
    <property type="match status" value="1"/>
</dbReference>
<protein>
    <submittedName>
        <fullName evidence="6">Type VI secretion system membrane subunit TssM</fullName>
    </submittedName>
</protein>
<comment type="caution">
    <text evidence="6">The sequence shown here is derived from an EMBL/GenBank/DDBJ whole genome shotgun (WGS) entry which is preliminary data.</text>
</comment>
<dbReference type="InterPro" id="IPR048677">
    <property type="entry name" value="TssM1_hel"/>
</dbReference>
<gene>
    <name evidence="6" type="primary">tssM</name>
    <name evidence="6" type="ORF">M3P05_19580</name>
</gene>
<dbReference type="Pfam" id="PF06761">
    <property type="entry name" value="IcmF-related"/>
    <property type="match status" value="1"/>
</dbReference>
<keyword evidence="1" id="KW-0472">Membrane</keyword>
<evidence type="ECO:0000259" key="2">
    <source>
        <dbReference type="Pfam" id="PF06744"/>
    </source>
</evidence>
<dbReference type="InterPro" id="IPR010623">
    <property type="entry name" value="IcmF_C"/>
</dbReference>
<dbReference type="PANTHER" id="PTHR36153">
    <property type="entry name" value="INNER MEMBRANE PROTEIN-RELATED"/>
    <property type="match status" value="1"/>
</dbReference>
<dbReference type="Pfam" id="PF06744">
    <property type="entry name" value="IcmF_C"/>
    <property type="match status" value="1"/>
</dbReference>
<dbReference type="InterPro" id="IPR017731">
    <property type="entry name" value="TssM1-like"/>
</dbReference>
<keyword evidence="1" id="KW-0812">Transmembrane</keyword>
<organism evidence="6 7">
    <name type="scientific">Parendozoicomonas callyspongiae</name>
    <dbReference type="NCBI Taxonomy" id="2942213"/>
    <lineage>
        <taxon>Bacteria</taxon>
        <taxon>Pseudomonadati</taxon>
        <taxon>Pseudomonadota</taxon>
        <taxon>Gammaproteobacteria</taxon>
        <taxon>Oceanospirillales</taxon>
        <taxon>Endozoicomonadaceae</taxon>
        <taxon>Parendozoicomonas</taxon>
    </lineage>
</organism>
<feature type="domain" description="Type VI secretion system component TssM1 N-terminal" evidence="4">
    <location>
        <begin position="183"/>
        <end position="418"/>
    </location>
</feature>
<sequence length="1175" mass="134415">MKKVLTIIFIILLVLSLAFVWGAVYIWPEALEWLDPVSTRVELTLLLIGVPLAIAGMIYGWRAWKRRQKRIQQDQELQYLRREKQRLNGNWKKLLAQLKKQPNGHNPYALPWLIMLGNDTAGKSSWLQHAGFERVQGQNNKNSSQDEQQHNDDVGFWISEHAVVLELAGHFLADETSELDMPVLQHLYSLLRKHRSRQPLTGILVAQPASHLITRQPAWLQEQARHLRRRLRELDTVTGIDLPIWLQVTQCDQLEGFQACFNQGCSNQRSYPLGIELPDGYRRDAWDKGFKELHSSLTEKLSDLLHSEKDANERQALGRFLLQMTLLQERLQISLEEIYSNRHHAPEAWLAGVWLSSTFQQGESFNLLANELGRSWSFQSARQQPQSQGNNSYFVRSFFPRVAVRTLASVGVNRLAHRFWQGKVLTGFVTASLLLGGGSWVLWKNVTHNQHLQNLTQQELSTYQAEIRDIGSEPELIDVIPPLLQLRELVQTFKQPRPWILRIGLFDENEARSVEILYNNQLQQRLFLPLSQRMNDTLSAFVHLGDYDEIFQHLLNYMMLYDPQIRNIPELNGYIVKVLADREELPEGSEQYLAFLLNDLWKTSVDKFEPDEKLIIQAQSDLGQRLDNNLVYDFIRSHQAHTGKVDIRNRLGVNFGKTFAFRTGFDGYYLPIIFTREGYSQLDLSPDSEIIKEAVANLTKVKGMGNSVTLADRTRISGKVRELYFLDYIRNWKAIVSNIELKPGDTLSEQLTHLQQLYQGDNPALFDLIAAIADQTQLEQPEPEEKEDPTKKLIAKQAEKKVAKAIGLKGASKKIASGAGRSALAKLEKQRSAAIVNEAFSAYATFFADKGAKLTEQLDLLNLELQQISANPDIRKAYFDSVTRLTSGSGSSLPELERLARQERTAAGVWLLELTDTLWADWMNGAGQYIQKHWQASVFNTWQSRLANRFPFANDVHQEVRLGDFVEFLRPQGELDQFVTTYLAPFVVPGNETSDHSWRIRPVNGATLPLSSALLKQLKQADTIRSRYFSADGSLDIGYRMRAKRLDSDITAFNLRDGNGNFTYSHGPQRWQERRWPQDPTDILSINFANNGLQLARSSYTGPWAWQHFVADSRSWEDDNQIQLTYQLKSYDVTLELDLDKRGNPFTQGLLTGFHLPGKILTGKSMQVDGTLTRK</sequence>
<evidence type="ECO:0000259" key="3">
    <source>
        <dbReference type="Pfam" id="PF06761"/>
    </source>
</evidence>
<dbReference type="Proteomes" id="UP001203338">
    <property type="component" value="Unassembled WGS sequence"/>
</dbReference>
<evidence type="ECO:0000259" key="5">
    <source>
        <dbReference type="Pfam" id="PF21070"/>
    </source>
</evidence>
<feature type="transmembrane region" description="Helical" evidence="1">
    <location>
        <begin position="424"/>
        <end position="443"/>
    </location>
</feature>